<name>A0ABT8BM85_9HYPH</name>
<dbReference type="PANTHER" id="PTHR11468:SF3">
    <property type="entry name" value="GLYCOGEN PHOSPHORYLASE, LIVER FORM"/>
    <property type="match status" value="1"/>
</dbReference>
<dbReference type="InterPro" id="IPR000811">
    <property type="entry name" value="Glyco_trans_35"/>
</dbReference>
<dbReference type="CDD" id="cd04300">
    <property type="entry name" value="GT35_Glycogen_Phosphorylase"/>
    <property type="match status" value="1"/>
</dbReference>
<evidence type="ECO:0000313" key="11">
    <source>
        <dbReference type="Proteomes" id="UP001224644"/>
    </source>
</evidence>
<evidence type="ECO:0000256" key="6">
    <source>
        <dbReference type="ARBA" id="ARBA00022898"/>
    </source>
</evidence>
<keyword evidence="7 9" id="KW-0119">Carbohydrate metabolism</keyword>
<accession>A0ABT8BM85</accession>
<dbReference type="GO" id="GO:0004645">
    <property type="term" value="F:1,4-alpha-oligoglucan phosphorylase activity"/>
    <property type="evidence" value="ECO:0007669"/>
    <property type="project" value="UniProtKB-EC"/>
</dbReference>
<protein>
    <recommendedName>
        <fullName evidence="9">Alpha-1,4 glucan phosphorylase</fullName>
        <ecNumber evidence="9">2.4.1.1</ecNumber>
    </recommendedName>
</protein>
<keyword evidence="4 9" id="KW-0328">Glycosyltransferase</keyword>
<dbReference type="Gene3D" id="3.40.50.2000">
    <property type="entry name" value="Glycogen Phosphorylase B"/>
    <property type="match status" value="2"/>
</dbReference>
<dbReference type="EC" id="2.4.1.1" evidence="9"/>
<evidence type="ECO:0000256" key="9">
    <source>
        <dbReference type="RuleBase" id="RU000587"/>
    </source>
</evidence>
<comment type="function">
    <text evidence="9">Allosteric enzyme that catalyzes the rate-limiting step in glycogen catabolism, the phosphorolytic cleavage of glycogen to produce glucose-1-phosphate, and plays a central role in maintaining cellular and organismal glucose homeostasis.</text>
</comment>
<keyword evidence="5 9" id="KW-0808">Transferase</keyword>
<dbReference type="PIRSF" id="PIRSF000460">
    <property type="entry name" value="Pprylas_GlgP"/>
    <property type="match status" value="1"/>
</dbReference>
<dbReference type="Proteomes" id="UP001224644">
    <property type="component" value="Unassembled WGS sequence"/>
</dbReference>
<sequence>MLIEKLLSPEAREDAAAVRANTHAAPLVTTRTLPLTTPSGDAVADLREAILAKLAYAVGKTPQTARERDWFAATALALRDRIVDACMASDGSVPNKRVYYLSLEFLIGRLLSDAMNNLGLVETTRAALRDLGIDLESVEGAEPDAALGNGGLGRLAACFIESMASLSIPAIGYGIRYDHGLFRQSLEDGWQKEAPETWLAEGNPWEFVRPEATYTIGFGGHVTMSSVSEGVIRRHWHPAETIRAVAHDVPVVGWRGRHVNTLRLWKAEAEAPVELARFNGGDHVGAVSARARVEAISRVLYPSDSSDAGQELRLRQEYFFTSASLQDLVRRHVAERGDLRSLPDHAAIQLNDTHPAIAVPELMRLLLEDHAFTWEDAWHVTTNTLGYTNHTLLPEALETWPVDLMERVLPRHMQIIYLINWMHLEEQGRHGRANAEQLASVSLIEEANGKRVRMGHLAFLGARRVNGVSALHTDLMRSTVFKDLHALDTDKIVNKTNGITFRRWLHNCNPELTRLAVEAVGEGVLDNPELLTGLAEHADDAGFQDRYRAMRRARKDALAKVVAERTGIVVDPASLFDVQIKRIHEYKRQLLNVIETVALYQAIKAEPHRDWTPRVKIFGGKAAPSYVQAKLIIKLACDVARVVNDDPDVAGRLKVVFLPNYSVSLAESIIPAADLSEQISTAGMEASGTGNMKLALNGALTIGTLDGANIEIRDHVGADNIFIFGLDAAGVQARMAEPGYAKAAIAASPRLAAALDLIGAGGFSPDDPGRFRPIVDSLVHEDRYLLTADFDDYWRAQRAVDAAWNDPGTWWRKAILNTARMAWFSSDRSMREYAEEIWRVRVA</sequence>
<dbReference type="Pfam" id="PF00343">
    <property type="entry name" value="Phosphorylase"/>
    <property type="match status" value="1"/>
</dbReference>
<dbReference type="SUPFAM" id="SSF53756">
    <property type="entry name" value="UDP-Glycosyltransferase/glycogen phosphorylase"/>
    <property type="match status" value="1"/>
</dbReference>
<proteinExistence type="inferred from homology"/>
<gene>
    <name evidence="10" type="ORF">QWZ12_17115</name>
</gene>
<comment type="function">
    <text evidence="8">Phosphorylase is an important allosteric enzyme in carbohydrate metabolism. Enzymes from different sources differ in their regulatory mechanisms and in their natural substrates. However, all known phosphorylases share catalytic and structural properties.</text>
</comment>
<comment type="catalytic activity">
    <reaction evidence="1 9">
        <text>[(1-&gt;4)-alpha-D-glucosyl](n) + phosphate = [(1-&gt;4)-alpha-D-glucosyl](n-1) + alpha-D-glucose 1-phosphate</text>
        <dbReference type="Rhea" id="RHEA:41732"/>
        <dbReference type="Rhea" id="RHEA-COMP:9584"/>
        <dbReference type="Rhea" id="RHEA-COMP:9586"/>
        <dbReference type="ChEBI" id="CHEBI:15444"/>
        <dbReference type="ChEBI" id="CHEBI:43474"/>
        <dbReference type="ChEBI" id="CHEBI:58601"/>
        <dbReference type="EC" id="2.4.1.1"/>
    </reaction>
</comment>
<evidence type="ECO:0000256" key="1">
    <source>
        <dbReference type="ARBA" id="ARBA00001275"/>
    </source>
</evidence>
<evidence type="ECO:0000256" key="7">
    <source>
        <dbReference type="ARBA" id="ARBA00023277"/>
    </source>
</evidence>
<evidence type="ECO:0000256" key="2">
    <source>
        <dbReference type="ARBA" id="ARBA00001933"/>
    </source>
</evidence>
<keyword evidence="6 9" id="KW-0663">Pyridoxal phosphate</keyword>
<reference evidence="11" key="1">
    <citation type="journal article" date="2019" name="Int. J. Syst. Evol. Microbiol.">
        <title>The Global Catalogue of Microorganisms (GCM) 10K type strain sequencing project: providing services to taxonomists for standard genome sequencing and annotation.</title>
        <authorList>
            <consortium name="The Broad Institute Genomics Platform"/>
            <consortium name="The Broad Institute Genome Sequencing Center for Infectious Disease"/>
            <person name="Wu L."/>
            <person name="Ma J."/>
        </authorList>
    </citation>
    <scope>NUCLEOTIDE SEQUENCE [LARGE SCALE GENOMIC DNA]</scope>
    <source>
        <strain evidence="11">CECT 7069</strain>
    </source>
</reference>
<keyword evidence="11" id="KW-1185">Reference proteome</keyword>
<comment type="caution">
    <text evidence="10">The sequence shown here is derived from an EMBL/GenBank/DDBJ whole genome shotgun (WGS) entry which is preliminary data.</text>
</comment>
<dbReference type="PANTHER" id="PTHR11468">
    <property type="entry name" value="GLYCOGEN PHOSPHORYLASE"/>
    <property type="match status" value="1"/>
</dbReference>
<comment type="similarity">
    <text evidence="3 9">Belongs to the glycogen phosphorylase family.</text>
</comment>
<dbReference type="InterPro" id="IPR011833">
    <property type="entry name" value="Glycg_phsphrylas"/>
</dbReference>
<dbReference type="NCBIfam" id="TIGR02093">
    <property type="entry name" value="P_ylase"/>
    <property type="match status" value="1"/>
</dbReference>
<evidence type="ECO:0000256" key="5">
    <source>
        <dbReference type="ARBA" id="ARBA00022679"/>
    </source>
</evidence>
<evidence type="ECO:0000256" key="3">
    <source>
        <dbReference type="ARBA" id="ARBA00006047"/>
    </source>
</evidence>
<dbReference type="RefSeq" id="WP_238226809.1">
    <property type="nucleotide sequence ID" value="NZ_BPQD01000020.1"/>
</dbReference>
<evidence type="ECO:0000313" key="10">
    <source>
        <dbReference type="EMBL" id="MDN3592316.1"/>
    </source>
</evidence>
<comment type="cofactor">
    <cofactor evidence="2 9">
        <name>pyridoxal 5'-phosphate</name>
        <dbReference type="ChEBI" id="CHEBI:597326"/>
    </cofactor>
</comment>
<evidence type="ECO:0000256" key="8">
    <source>
        <dbReference type="ARBA" id="ARBA00025174"/>
    </source>
</evidence>
<evidence type="ECO:0000256" key="4">
    <source>
        <dbReference type="ARBA" id="ARBA00022676"/>
    </source>
</evidence>
<organism evidence="10 11">
    <name type="scientific">Methylobacterium adhaesivum</name>
    <dbReference type="NCBI Taxonomy" id="333297"/>
    <lineage>
        <taxon>Bacteria</taxon>
        <taxon>Pseudomonadati</taxon>
        <taxon>Pseudomonadota</taxon>
        <taxon>Alphaproteobacteria</taxon>
        <taxon>Hyphomicrobiales</taxon>
        <taxon>Methylobacteriaceae</taxon>
        <taxon>Methylobacterium</taxon>
    </lineage>
</organism>
<dbReference type="InterPro" id="IPR035090">
    <property type="entry name" value="Pyridoxal_P_attach_site"/>
</dbReference>
<dbReference type="PROSITE" id="PS00102">
    <property type="entry name" value="PHOSPHORYLASE"/>
    <property type="match status" value="1"/>
</dbReference>
<dbReference type="EMBL" id="JAUFPX010000017">
    <property type="protein sequence ID" value="MDN3592316.1"/>
    <property type="molecule type" value="Genomic_DNA"/>
</dbReference>